<dbReference type="Gene3D" id="3.20.80.10">
    <property type="entry name" value="Regulatory factor, effector binding domain"/>
    <property type="match status" value="1"/>
</dbReference>
<reference evidence="2 3" key="1">
    <citation type="submission" date="2020-07" db="EMBL/GenBank/DDBJ databases">
        <title>Genomic Encyclopedia of Type Strains, Phase IV (KMG-IV): sequencing the most valuable type-strain genomes for metagenomic binning, comparative biology and taxonomic classification.</title>
        <authorList>
            <person name="Goeker M."/>
        </authorList>
    </citation>
    <scope>NUCLEOTIDE SEQUENCE [LARGE SCALE GENOMIC DNA]</scope>
    <source>
        <strain evidence="2 3">DSM 45533</strain>
    </source>
</reference>
<gene>
    <name evidence="2" type="ORF">HNR30_003824</name>
</gene>
<evidence type="ECO:0000259" key="1">
    <source>
        <dbReference type="SMART" id="SM00871"/>
    </source>
</evidence>
<dbReference type="InterPro" id="IPR011256">
    <property type="entry name" value="Reg_factor_effector_dom_sf"/>
</dbReference>
<comment type="caution">
    <text evidence="2">The sequence shown here is derived from an EMBL/GenBank/DDBJ whole genome shotgun (WGS) entry which is preliminary data.</text>
</comment>
<organism evidence="2 3">
    <name type="scientific">Nonomuraea soli</name>
    <dbReference type="NCBI Taxonomy" id="1032476"/>
    <lineage>
        <taxon>Bacteria</taxon>
        <taxon>Bacillati</taxon>
        <taxon>Actinomycetota</taxon>
        <taxon>Actinomycetes</taxon>
        <taxon>Streptosporangiales</taxon>
        <taxon>Streptosporangiaceae</taxon>
        <taxon>Nonomuraea</taxon>
    </lineage>
</organism>
<dbReference type="InterPro" id="IPR029442">
    <property type="entry name" value="GyrI-like"/>
</dbReference>
<accession>A0A7W0CJU6</accession>
<dbReference type="Pfam" id="PF06445">
    <property type="entry name" value="GyrI-like"/>
    <property type="match status" value="1"/>
</dbReference>
<dbReference type="InterPro" id="IPR010499">
    <property type="entry name" value="AraC_E-bd"/>
</dbReference>
<sequence>MEPTIIDRPAQPYMGIKGTVTMTSFAKIADRIPELAGWLPAHGLQIVGAPFFRYYVIDMDGDLQLEVGFPVASTTEGEGDIKPGELPAGRYASVMHHGHPDGLKEVTADLLARDLAWDVRDDRWGARLEVFHTNPAEQPDWNEWDTELLFKLKD</sequence>
<dbReference type="AlphaFoldDB" id="A0A7W0CJU6"/>
<protein>
    <submittedName>
        <fullName evidence="2">Effector-binding domain-containing protein</fullName>
    </submittedName>
</protein>
<keyword evidence="3" id="KW-1185">Reference proteome</keyword>
<dbReference type="EMBL" id="JACDUR010000004">
    <property type="protein sequence ID" value="MBA2892470.1"/>
    <property type="molecule type" value="Genomic_DNA"/>
</dbReference>
<name>A0A7W0CJU6_9ACTN</name>
<feature type="domain" description="AraC effector-binding" evidence="1">
    <location>
        <begin position="1"/>
        <end position="153"/>
    </location>
</feature>
<dbReference type="Proteomes" id="UP000530928">
    <property type="component" value="Unassembled WGS sequence"/>
</dbReference>
<proteinExistence type="predicted"/>
<dbReference type="RefSeq" id="WP_181611241.1">
    <property type="nucleotide sequence ID" value="NZ_BAABAM010000003.1"/>
</dbReference>
<dbReference type="SMART" id="SM00871">
    <property type="entry name" value="AraC_E_bind"/>
    <property type="match status" value="1"/>
</dbReference>
<dbReference type="SUPFAM" id="SSF55136">
    <property type="entry name" value="Probable bacterial effector-binding domain"/>
    <property type="match status" value="1"/>
</dbReference>
<evidence type="ECO:0000313" key="3">
    <source>
        <dbReference type="Proteomes" id="UP000530928"/>
    </source>
</evidence>
<evidence type="ECO:0000313" key="2">
    <source>
        <dbReference type="EMBL" id="MBA2892470.1"/>
    </source>
</evidence>